<comment type="caution">
    <text evidence="1">The sequence shown here is derived from an EMBL/GenBank/DDBJ whole genome shotgun (WGS) entry which is preliminary data.</text>
</comment>
<gene>
    <name evidence="1" type="ORF">POCTA_138.1.T0160244</name>
</gene>
<organism evidence="1 2">
    <name type="scientific">Paramecium octaurelia</name>
    <dbReference type="NCBI Taxonomy" id="43137"/>
    <lineage>
        <taxon>Eukaryota</taxon>
        <taxon>Sar</taxon>
        <taxon>Alveolata</taxon>
        <taxon>Ciliophora</taxon>
        <taxon>Intramacronucleata</taxon>
        <taxon>Oligohymenophorea</taxon>
        <taxon>Peniculida</taxon>
        <taxon>Parameciidae</taxon>
        <taxon>Paramecium</taxon>
    </lineage>
</organism>
<dbReference type="AlphaFoldDB" id="A0A8S1SZB3"/>
<evidence type="ECO:0000313" key="2">
    <source>
        <dbReference type="Proteomes" id="UP000683925"/>
    </source>
</evidence>
<evidence type="ECO:0000313" key="1">
    <source>
        <dbReference type="EMBL" id="CAD8144616.1"/>
    </source>
</evidence>
<dbReference type="Proteomes" id="UP000683925">
    <property type="component" value="Unassembled WGS sequence"/>
</dbReference>
<accession>A0A8S1SZB3</accession>
<reference evidence="1" key="1">
    <citation type="submission" date="2021-01" db="EMBL/GenBank/DDBJ databases">
        <authorList>
            <consortium name="Genoscope - CEA"/>
            <person name="William W."/>
        </authorList>
    </citation>
    <scope>NUCLEOTIDE SEQUENCE</scope>
</reference>
<dbReference type="EMBL" id="CAJJDP010000016">
    <property type="protein sequence ID" value="CAD8144616.1"/>
    <property type="molecule type" value="Genomic_DNA"/>
</dbReference>
<protein>
    <submittedName>
        <fullName evidence="1">Uncharacterized protein</fullName>
    </submittedName>
</protein>
<dbReference type="OrthoDB" id="283823at2759"/>
<keyword evidence="2" id="KW-1185">Reference proteome</keyword>
<sequence length="122" mass="14412">MSLEVKNAHRQAFKEIFSMKAVEGKLDKKGLADLFIMIDYKIPQEQFDEMVQRIFGKKEQIGFEEFLKIFNLKLTDYTFNDVRNAFKLLAKDDDRHNYTLINIQVHSLREDQEGVTKEQCTC</sequence>
<proteinExistence type="predicted"/>
<name>A0A8S1SZB3_PAROT</name>